<reference evidence="2 3" key="2">
    <citation type="journal article" date="2016" name="Genome Announc.">
        <title>Draft Genome Sequence of the N2-Fixing Cyanobacterium Nostoc piscinale CENA21, Isolated from the Brazilian Amazon Floodplain.</title>
        <authorList>
            <person name="Leao T."/>
            <person name="Guimaraes P.I."/>
            <person name="de Melo A.G."/>
            <person name="Ramos R.T."/>
            <person name="Leao P.N."/>
            <person name="Silva A."/>
            <person name="Fiore M.F."/>
            <person name="Schneider M.P."/>
        </authorList>
    </citation>
    <scope>NUCLEOTIDE SEQUENCE [LARGE SCALE GENOMIC DNA]</scope>
    <source>
        <strain evidence="2 3">CENA21</strain>
    </source>
</reference>
<reference evidence="3" key="1">
    <citation type="submission" date="2015-07" db="EMBL/GenBank/DDBJ databases">
        <title>Genome Of Nitrogen-Fixing Cyanobacterium Nostoc piscinale CENA21 From Solimoes/Amazon River Floodplain Sediments And Comparative Genomics To Uncover Biosynthetic Natural Products Potential.</title>
        <authorList>
            <person name="Leao T.F."/>
            <person name="Leao P.N."/>
            <person name="Guimaraes P.I."/>
            <person name="de Melo A.G.C."/>
            <person name="Ramos R.T.J."/>
            <person name="Silva A."/>
            <person name="Fiore M.F."/>
            <person name="Schneider M.P.C."/>
        </authorList>
    </citation>
    <scope>NUCLEOTIDE SEQUENCE [LARGE SCALE GENOMIC DNA]</scope>
    <source>
        <strain evidence="3">CENA21</strain>
    </source>
</reference>
<accession>A0A0M4TXW6</accession>
<keyword evidence="3" id="KW-1185">Reference proteome</keyword>
<dbReference type="EMBL" id="CP012036">
    <property type="protein sequence ID" value="ALF54351.1"/>
    <property type="molecule type" value="Genomic_DNA"/>
</dbReference>
<proteinExistence type="predicted"/>
<dbReference type="KEGG" id="npz:ACX27_18320"/>
<organism evidence="2 3">
    <name type="scientific">Nostoc piscinale CENA21</name>
    <dbReference type="NCBI Taxonomy" id="224013"/>
    <lineage>
        <taxon>Bacteria</taxon>
        <taxon>Bacillati</taxon>
        <taxon>Cyanobacteriota</taxon>
        <taxon>Cyanophyceae</taxon>
        <taxon>Nostocales</taxon>
        <taxon>Nostocaceae</taxon>
        <taxon>Nostoc</taxon>
    </lineage>
</organism>
<dbReference type="RefSeq" id="WP_062294879.1">
    <property type="nucleotide sequence ID" value="NZ_CP012036.1"/>
</dbReference>
<dbReference type="InterPro" id="IPR018739">
    <property type="entry name" value="DUF2281"/>
</dbReference>
<evidence type="ECO:0000259" key="1">
    <source>
        <dbReference type="Pfam" id="PF10047"/>
    </source>
</evidence>
<dbReference type="OrthoDB" id="488113at2"/>
<dbReference type="Pfam" id="PF10047">
    <property type="entry name" value="DUF2281"/>
    <property type="match status" value="1"/>
</dbReference>
<evidence type="ECO:0000313" key="2">
    <source>
        <dbReference type="EMBL" id="ALF54351.1"/>
    </source>
</evidence>
<gene>
    <name evidence="2" type="ORF">ACX27_18320</name>
</gene>
<feature type="domain" description="DUF2281" evidence="1">
    <location>
        <begin position="11"/>
        <end position="71"/>
    </location>
</feature>
<dbReference type="Proteomes" id="UP000062645">
    <property type="component" value="Chromosome"/>
</dbReference>
<name>A0A0M4TXW6_9NOSO</name>
<sequence>MTTQVGDTTSELIAKLQTLAPEQQQQVLDFVEFLMQKYAQPEKNQETPQQRILGLNEGQIWMSDDFNDPLPDEFWMGEGEI</sequence>
<dbReference type="AlphaFoldDB" id="A0A0M4TXW6"/>
<evidence type="ECO:0000313" key="3">
    <source>
        <dbReference type="Proteomes" id="UP000062645"/>
    </source>
</evidence>
<dbReference type="STRING" id="224013.ACX27_18320"/>
<protein>
    <recommendedName>
        <fullName evidence="1">DUF2281 domain-containing protein</fullName>
    </recommendedName>
</protein>
<dbReference type="PATRIC" id="fig|224013.5.peg.4384"/>